<dbReference type="EMBL" id="MOOB01000039">
    <property type="protein sequence ID" value="OQE81688.1"/>
    <property type="molecule type" value="Genomic_DNA"/>
</dbReference>
<organism evidence="2 3">
    <name type="scientific">Penicillium nalgiovense</name>
    <dbReference type="NCBI Taxonomy" id="60175"/>
    <lineage>
        <taxon>Eukaryota</taxon>
        <taxon>Fungi</taxon>
        <taxon>Dikarya</taxon>
        <taxon>Ascomycota</taxon>
        <taxon>Pezizomycotina</taxon>
        <taxon>Eurotiomycetes</taxon>
        <taxon>Eurotiomycetidae</taxon>
        <taxon>Eurotiales</taxon>
        <taxon>Aspergillaceae</taxon>
        <taxon>Penicillium</taxon>
    </lineage>
</organism>
<sequence>MNAFEMVSLSARWSMENGPPSGRSTDAVRAAPETSITSRYGASRRAVSPRIAAIRIPVIPPGYQQIPGYEAHRQRQEARALMGSIAERRGMPTPAPILIRGDAPSLLSYRRRWCRFYKFCSPDFTTGYELVKCLSWLGVFSKSRLSEMNMGQQSSMGMSMRCMRCASQQPLEKELHLFTGRQSRRRFGEEGHPRFTSPVLHALVFSTSCTPDDFASLLYYIIFRFEVVVLTVIPFGVPGEGTNTIWTVRGGYEDSTQRIAGALRNLFSNSKDTEPFYAKAVVKRVLQNEVPNGQFVVKFEKPTPWIGKHLPVKEGFRLPAFH</sequence>
<name>A0A1V6Y2S7_PENNA</name>
<dbReference type="STRING" id="60175.A0A1V6Y2S7"/>
<comment type="caution">
    <text evidence="2">The sequence shown here is derived from an EMBL/GenBank/DDBJ whole genome shotgun (WGS) entry which is preliminary data.</text>
</comment>
<feature type="region of interest" description="Disordered" evidence="1">
    <location>
        <begin position="15"/>
        <end position="34"/>
    </location>
</feature>
<protein>
    <submittedName>
        <fullName evidence="2">Uncharacterized protein</fullName>
    </submittedName>
</protein>
<proteinExistence type="predicted"/>
<accession>A0A1V6Y2S7</accession>
<evidence type="ECO:0000256" key="1">
    <source>
        <dbReference type="SAM" id="MobiDB-lite"/>
    </source>
</evidence>
<gene>
    <name evidence="2" type="ORF">PENNAL_c0039G00679</name>
</gene>
<evidence type="ECO:0000313" key="2">
    <source>
        <dbReference type="EMBL" id="OQE81688.1"/>
    </source>
</evidence>
<evidence type="ECO:0000313" key="3">
    <source>
        <dbReference type="Proteomes" id="UP000191691"/>
    </source>
</evidence>
<reference evidence="3" key="1">
    <citation type="journal article" date="2017" name="Nat. Microbiol.">
        <title>Global analysis of biosynthetic gene clusters reveals vast potential of secondary metabolite production in Penicillium species.</title>
        <authorList>
            <person name="Nielsen J.C."/>
            <person name="Grijseels S."/>
            <person name="Prigent S."/>
            <person name="Ji B."/>
            <person name="Dainat J."/>
            <person name="Nielsen K.F."/>
            <person name="Frisvad J.C."/>
            <person name="Workman M."/>
            <person name="Nielsen J."/>
        </authorList>
    </citation>
    <scope>NUCLEOTIDE SEQUENCE [LARGE SCALE GENOMIC DNA]</scope>
    <source>
        <strain evidence="3">IBT 13039</strain>
    </source>
</reference>
<keyword evidence="3" id="KW-1185">Reference proteome</keyword>
<dbReference type="AlphaFoldDB" id="A0A1V6Y2S7"/>
<dbReference type="Proteomes" id="UP000191691">
    <property type="component" value="Unassembled WGS sequence"/>
</dbReference>